<dbReference type="EMBL" id="CP121252">
    <property type="protein sequence ID" value="WFP16502.1"/>
    <property type="molecule type" value="Genomic_DNA"/>
</dbReference>
<gene>
    <name evidence="2" type="ORF">P8192_14160</name>
</gene>
<sequence length="159" mass="17304">MMPDCTPEPLDSGTGSGSRPTNTEHALRELLAHTIDGVAGVLRREPTVTDVLSTLTDGLSRAASRLRPSRRAPLTDTEAYGWTQRDADPSRTDGVRVTLDDGRVSVQVEVSAQRDHQTLTVAADVHDAVVTRLQERQHVVGYVKVTVVEVRDAQVSPRT</sequence>
<accession>A0ABY8H7B0</accession>
<evidence type="ECO:0000256" key="1">
    <source>
        <dbReference type="SAM" id="MobiDB-lite"/>
    </source>
</evidence>
<name>A0ABY8H7B0_9MICC</name>
<organism evidence="2 3">
    <name type="scientific">Citricoccus muralis</name>
    <dbReference type="NCBI Taxonomy" id="169134"/>
    <lineage>
        <taxon>Bacteria</taxon>
        <taxon>Bacillati</taxon>
        <taxon>Actinomycetota</taxon>
        <taxon>Actinomycetes</taxon>
        <taxon>Micrococcales</taxon>
        <taxon>Micrococcaceae</taxon>
        <taxon>Citricoccus</taxon>
    </lineage>
</organism>
<protein>
    <recommendedName>
        <fullName evidence="4">Alkaline shock family protein YloU</fullName>
    </recommendedName>
</protein>
<reference evidence="2 3" key="1">
    <citation type="submission" date="2023-04" db="EMBL/GenBank/DDBJ databases">
        <title>Funneling lignin-derived compounds into biodiesel using alkali-halophilic Citricoccus sp. P2.</title>
        <authorList>
            <person name="Luo C.-B."/>
        </authorList>
    </citation>
    <scope>NUCLEOTIDE SEQUENCE [LARGE SCALE GENOMIC DNA]</scope>
    <source>
        <strain evidence="2 3">P2</strain>
    </source>
</reference>
<feature type="region of interest" description="Disordered" evidence="1">
    <location>
        <begin position="64"/>
        <end position="92"/>
    </location>
</feature>
<dbReference type="Proteomes" id="UP001219037">
    <property type="component" value="Chromosome"/>
</dbReference>
<keyword evidence="3" id="KW-1185">Reference proteome</keyword>
<proteinExistence type="predicted"/>
<evidence type="ECO:0008006" key="4">
    <source>
        <dbReference type="Google" id="ProtNLM"/>
    </source>
</evidence>
<dbReference type="RefSeq" id="WP_278157642.1">
    <property type="nucleotide sequence ID" value="NZ_CP121252.1"/>
</dbReference>
<feature type="compositionally biased region" description="Low complexity" evidence="1">
    <location>
        <begin position="64"/>
        <end position="74"/>
    </location>
</feature>
<evidence type="ECO:0000313" key="3">
    <source>
        <dbReference type="Proteomes" id="UP001219037"/>
    </source>
</evidence>
<evidence type="ECO:0000313" key="2">
    <source>
        <dbReference type="EMBL" id="WFP16502.1"/>
    </source>
</evidence>
<feature type="region of interest" description="Disordered" evidence="1">
    <location>
        <begin position="1"/>
        <end position="22"/>
    </location>
</feature>